<keyword evidence="1" id="KW-0732">Signal</keyword>
<protein>
    <submittedName>
        <fullName evidence="2">Uncharacterized protein</fullName>
    </submittedName>
</protein>
<sequence length="146" mass="17317">MIVALYLLILSYFPCLTVNKLDHMMLKLKETVEYCHENEIRLSLPEDDPEAYIKVRQKYSRIRMRNNILQSTFFTICIWTYLGARVKIVKSIVECYWDVSALNASLQNCVEQKRLLQYDLEAQYLTSTNTVQRRPSRSRVQSLRDD</sequence>
<dbReference type="EMBL" id="ML179047">
    <property type="protein sequence ID" value="THV05748.1"/>
    <property type="molecule type" value="Genomic_DNA"/>
</dbReference>
<name>A0A4S8MRM6_DENBC</name>
<accession>A0A4S8MRM6</accession>
<keyword evidence="3" id="KW-1185">Reference proteome</keyword>
<proteinExistence type="predicted"/>
<reference evidence="2 3" key="1">
    <citation type="journal article" date="2019" name="Nat. Ecol. Evol.">
        <title>Megaphylogeny resolves global patterns of mushroom evolution.</title>
        <authorList>
            <person name="Varga T."/>
            <person name="Krizsan K."/>
            <person name="Foldi C."/>
            <person name="Dima B."/>
            <person name="Sanchez-Garcia M."/>
            <person name="Sanchez-Ramirez S."/>
            <person name="Szollosi G.J."/>
            <person name="Szarkandi J.G."/>
            <person name="Papp V."/>
            <person name="Albert L."/>
            <person name="Andreopoulos W."/>
            <person name="Angelini C."/>
            <person name="Antonin V."/>
            <person name="Barry K.W."/>
            <person name="Bougher N.L."/>
            <person name="Buchanan P."/>
            <person name="Buyck B."/>
            <person name="Bense V."/>
            <person name="Catcheside P."/>
            <person name="Chovatia M."/>
            <person name="Cooper J."/>
            <person name="Damon W."/>
            <person name="Desjardin D."/>
            <person name="Finy P."/>
            <person name="Geml J."/>
            <person name="Haridas S."/>
            <person name="Hughes K."/>
            <person name="Justo A."/>
            <person name="Karasinski D."/>
            <person name="Kautmanova I."/>
            <person name="Kiss B."/>
            <person name="Kocsube S."/>
            <person name="Kotiranta H."/>
            <person name="LaButti K.M."/>
            <person name="Lechner B.E."/>
            <person name="Liimatainen K."/>
            <person name="Lipzen A."/>
            <person name="Lukacs Z."/>
            <person name="Mihaltcheva S."/>
            <person name="Morgado L.N."/>
            <person name="Niskanen T."/>
            <person name="Noordeloos M.E."/>
            <person name="Ohm R.A."/>
            <person name="Ortiz-Santana B."/>
            <person name="Ovrebo C."/>
            <person name="Racz N."/>
            <person name="Riley R."/>
            <person name="Savchenko A."/>
            <person name="Shiryaev A."/>
            <person name="Soop K."/>
            <person name="Spirin V."/>
            <person name="Szebenyi C."/>
            <person name="Tomsovsky M."/>
            <person name="Tulloss R.E."/>
            <person name="Uehling J."/>
            <person name="Grigoriev I.V."/>
            <person name="Vagvolgyi C."/>
            <person name="Papp T."/>
            <person name="Martin F.M."/>
            <person name="Miettinen O."/>
            <person name="Hibbett D.S."/>
            <person name="Nagy L.G."/>
        </authorList>
    </citation>
    <scope>NUCLEOTIDE SEQUENCE [LARGE SCALE GENOMIC DNA]</scope>
    <source>
        <strain evidence="2 3">CBS 962.96</strain>
    </source>
</reference>
<dbReference type="Proteomes" id="UP000297245">
    <property type="component" value="Unassembled WGS sequence"/>
</dbReference>
<gene>
    <name evidence="2" type="ORF">K435DRAFT_849741</name>
</gene>
<organism evidence="2 3">
    <name type="scientific">Dendrothele bispora (strain CBS 962.96)</name>
    <dbReference type="NCBI Taxonomy" id="1314807"/>
    <lineage>
        <taxon>Eukaryota</taxon>
        <taxon>Fungi</taxon>
        <taxon>Dikarya</taxon>
        <taxon>Basidiomycota</taxon>
        <taxon>Agaricomycotina</taxon>
        <taxon>Agaricomycetes</taxon>
        <taxon>Agaricomycetidae</taxon>
        <taxon>Agaricales</taxon>
        <taxon>Agaricales incertae sedis</taxon>
        <taxon>Dendrothele</taxon>
    </lineage>
</organism>
<evidence type="ECO:0000313" key="2">
    <source>
        <dbReference type="EMBL" id="THV05748.1"/>
    </source>
</evidence>
<evidence type="ECO:0000313" key="3">
    <source>
        <dbReference type="Proteomes" id="UP000297245"/>
    </source>
</evidence>
<evidence type="ECO:0000256" key="1">
    <source>
        <dbReference type="SAM" id="SignalP"/>
    </source>
</evidence>
<dbReference type="AlphaFoldDB" id="A0A4S8MRM6"/>
<feature type="signal peptide" evidence="1">
    <location>
        <begin position="1"/>
        <end position="17"/>
    </location>
</feature>
<feature type="chain" id="PRO_5020678457" evidence="1">
    <location>
        <begin position="18"/>
        <end position="146"/>
    </location>
</feature>